<dbReference type="Gene3D" id="3.40.50.10810">
    <property type="entry name" value="Tandem AAA-ATPase domain"/>
    <property type="match status" value="1"/>
</dbReference>
<dbReference type="GO" id="GO:0045944">
    <property type="term" value="P:positive regulation of transcription by RNA polymerase II"/>
    <property type="evidence" value="ECO:0000318"/>
    <property type="project" value="GO_Central"/>
</dbReference>
<dbReference type="PANTHER" id="PTHR45623:SF49">
    <property type="entry name" value="SWI_SNF-RELATED MATRIX-ASSOCIATED ACTIN-DEPENDENT REGULATOR OF CHROMATIN SUBFAMILY A MEMBER 5"/>
    <property type="match status" value="1"/>
</dbReference>
<feature type="compositionally biased region" description="Acidic residues" evidence="8">
    <location>
        <begin position="12"/>
        <end position="66"/>
    </location>
</feature>
<dbReference type="FunFam" id="1.10.10.60:FF:000022">
    <property type="entry name" value="ISWI chromatin-remodeling complex ATPase CHR11 isoform A"/>
    <property type="match status" value="1"/>
</dbReference>
<dbReference type="FunFam" id="3.40.50.300:FF:000519">
    <property type="entry name" value="ISWI chromatin-remodeling complex ATPase CHR11"/>
    <property type="match status" value="1"/>
</dbReference>
<dbReference type="Gramene" id="Pp3c7_3340V3.2">
    <property type="protein sequence ID" value="PAC:32923124.CDS.1"/>
    <property type="gene ID" value="Pp3c7_3340"/>
</dbReference>
<dbReference type="InterPro" id="IPR001005">
    <property type="entry name" value="SANT/Myb"/>
</dbReference>
<comment type="subcellular location">
    <subcellularLocation>
        <location evidence="1">Nucleus</location>
    </subcellularLocation>
</comment>
<dbReference type="SUPFAM" id="SSF46689">
    <property type="entry name" value="Homeodomain-like"/>
    <property type="match status" value="2"/>
</dbReference>
<keyword evidence="6" id="KW-0156">Chromatin regulator</keyword>
<dbReference type="Pfam" id="PF09111">
    <property type="entry name" value="SLIDE"/>
    <property type="match status" value="1"/>
</dbReference>
<dbReference type="GO" id="GO:0140750">
    <property type="term" value="F:nucleosome array spacer activity"/>
    <property type="evidence" value="ECO:0000318"/>
    <property type="project" value="GO_Central"/>
</dbReference>
<dbReference type="CDD" id="cd18793">
    <property type="entry name" value="SF2_C_SNF"/>
    <property type="match status" value="1"/>
</dbReference>
<dbReference type="STRING" id="3218.A0A2K1KA62"/>
<evidence type="ECO:0000256" key="3">
    <source>
        <dbReference type="ARBA" id="ARBA00022741"/>
    </source>
</evidence>
<dbReference type="SMART" id="SM00490">
    <property type="entry name" value="HELICc"/>
    <property type="match status" value="1"/>
</dbReference>
<keyword evidence="4" id="KW-0378">Hydrolase</keyword>
<dbReference type="InterPro" id="IPR015195">
    <property type="entry name" value="SLIDE"/>
</dbReference>
<feature type="region of interest" description="Disordered" evidence="8">
    <location>
        <begin position="1003"/>
        <end position="1049"/>
    </location>
</feature>
<dbReference type="Gramene" id="Pp3c7_3340V3.1">
    <property type="protein sequence ID" value="PAC:32923123.CDS.1"/>
    <property type="gene ID" value="Pp3c7_3340"/>
</dbReference>
<protein>
    <recommendedName>
        <fullName evidence="15">SNF2 family DNA-dependent ATPase</fullName>
    </recommendedName>
</protein>
<dbReference type="Gene3D" id="1.10.1040.30">
    <property type="entry name" value="ISWI, HAND domain"/>
    <property type="match status" value="1"/>
</dbReference>
<dbReference type="PROSITE" id="PS51192">
    <property type="entry name" value="HELICASE_ATP_BIND_1"/>
    <property type="match status" value="1"/>
</dbReference>
<dbReference type="InterPro" id="IPR044754">
    <property type="entry name" value="Isw1/2_DEXHc"/>
</dbReference>
<dbReference type="EnsemblPlants" id="Pp3c7_3340V3.1">
    <property type="protein sequence ID" value="PAC:32923123.CDS.1"/>
    <property type="gene ID" value="Pp3c7_3340"/>
</dbReference>
<dbReference type="FunFam" id="3.40.50.10810:FF:000028">
    <property type="entry name" value="Chromatin-remodeling complex ATPase"/>
    <property type="match status" value="1"/>
</dbReference>
<dbReference type="GO" id="GO:0005634">
    <property type="term" value="C:nucleus"/>
    <property type="evidence" value="ECO:0000318"/>
    <property type="project" value="GO_Central"/>
</dbReference>
<dbReference type="OrthoDB" id="5857104at2759"/>
<reference evidence="13" key="3">
    <citation type="submission" date="2020-12" db="UniProtKB">
        <authorList>
            <consortium name="EnsemblPlants"/>
        </authorList>
    </citation>
    <scope>IDENTIFICATION</scope>
</reference>
<evidence type="ECO:0000256" key="1">
    <source>
        <dbReference type="ARBA" id="ARBA00004123"/>
    </source>
</evidence>
<dbReference type="FunFam" id="1.10.10.60:FF:000049">
    <property type="entry name" value="SWI/SNF-related matrix-associated actin-dependent regulator of chromatin subfamily A member"/>
    <property type="match status" value="1"/>
</dbReference>
<evidence type="ECO:0000256" key="5">
    <source>
        <dbReference type="ARBA" id="ARBA00022840"/>
    </source>
</evidence>
<dbReference type="EnsemblPlants" id="Pp3c7_3340V3.2">
    <property type="protein sequence ID" value="PAC:32923124.CDS.1"/>
    <property type="gene ID" value="Pp3c7_3340"/>
</dbReference>
<feature type="compositionally biased region" description="Basic and acidic residues" evidence="8">
    <location>
        <begin position="67"/>
        <end position="77"/>
    </location>
</feature>
<dbReference type="Gene3D" id="3.40.50.300">
    <property type="entry name" value="P-loop containing nucleotide triphosphate hydrolases"/>
    <property type="match status" value="1"/>
</dbReference>
<dbReference type="GO" id="GO:0005524">
    <property type="term" value="F:ATP binding"/>
    <property type="evidence" value="ECO:0007669"/>
    <property type="project" value="UniProtKB-KW"/>
</dbReference>
<dbReference type="SUPFAM" id="SSF52540">
    <property type="entry name" value="P-loop containing nucleoside triphosphate hydrolases"/>
    <property type="match status" value="2"/>
</dbReference>
<dbReference type="Proteomes" id="UP000006727">
    <property type="component" value="Chromosome 7"/>
</dbReference>
<dbReference type="Pfam" id="PF00176">
    <property type="entry name" value="SNF2-rel_dom"/>
    <property type="match status" value="1"/>
</dbReference>
<evidence type="ECO:0000259" key="11">
    <source>
        <dbReference type="PROSITE" id="PS51293"/>
    </source>
</evidence>
<dbReference type="GeneID" id="112284849"/>
<dbReference type="InterPro" id="IPR014001">
    <property type="entry name" value="Helicase_ATP-bd"/>
</dbReference>
<evidence type="ECO:0000259" key="9">
    <source>
        <dbReference type="PROSITE" id="PS51192"/>
    </source>
</evidence>
<name>A0A2K1KA62_PHYPA</name>
<evidence type="ECO:0000256" key="2">
    <source>
        <dbReference type="ARBA" id="ARBA00009687"/>
    </source>
</evidence>
<organism evidence="12">
    <name type="scientific">Physcomitrium patens</name>
    <name type="common">Spreading-leaved earth moss</name>
    <name type="synonym">Physcomitrella patens</name>
    <dbReference type="NCBI Taxonomy" id="3218"/>
    <lineage>
        <taxon>Eukaryota</taxon>
        <taxon>Viridiplantae</taxon>
        <taxon>Streptophyta</taxon>
        <taxon>Embryophyta</taxon>
        <taxon>Bryophyta</taxon>
        <taxon>Bryophytina</taxon>
        <taxon>Bryopsida</taxon>
        <taxon>Funariidae</taxon>
        <taxon>Funariales</taxon>
        <taxon>Funariaceae</taxon>
        <taxon>Physcomitrium</taxon>
    </lineage>
</organism>
<proteinExistence type="inferred from homology"/>
<evidence type="ECO:0008006" key="15">
    <source>
        <dbReference type="Google" id="ProtNLM"/>
    </source>
</evidence>
<dbReference type="GO" id="GO:0016787">
    <property type="term" value="F:hydrolase activity"/>
    <property type="evidence" value="ECO:0007669"/>
    <property type="project" value="UniProtKB-KW"/>
</dbReference>
<feature type="domain" description="Helicase ATP-binding" evidence="9">
    <location>
        <begin position="197"/>
        <end position="362"/>
    </location>
</feature>
<keyword evidence="7" id="KW-0539">Nucleus</keyword>
<dbReference type="PaxDb" id="3218-PP1S136_72V6.1"/>
<evidence type="ECO:0000259" key="10">
    <source>
        <dbReference type="PROSITE" id="PS51194"/>
    </source>
</evidence>
<dbReference type="CDD" id="cd17997">
    <property type="entry name" value="DEXHc_SMARCA1_SMARCA5"/>
    <property type="match status" value="1"/>
</dbReference>
<evidence type="ECO:0000256" key="6">
    <source>
        <dbReference type="ARBA" id="ARBA00022853"/>
    </source>
</evidence>
<dbReference type="Pfam" id="PF09110">
    <property type="entry name" value="HAND"/>
    <property type="match status" value="1"/>
</dbReference>
<dbReference type="InterPro" id="IPR027417">
    <property type="entry name" value="P-loop_NTPase"/>
</dbReference>
<dbReference type="Gene3D" id="1.20.5.1190">
    <property type="entry name" value="iswi atpase"/>
    <property type="match status" value="1"/>
</dbReference>
<dbReference type="GO" id="GO:0031507">
    <property type="term" value="P:heterochromatin formation"/>
    <property type="evidence" value="ECO:0000318"/>
    <property type="project" value="GO_Central"/>
</dbReference>
<dbReference type="Pfam" id="PF00271">
    <property type="entry name" value="Helicase_C"/>
    <property type="match status" value="1"/>
</dbReference>
<gene>
    <name evidence="13" type="primary">LOC112284849</name>
    <name evidence="12" type="ORF">PHYPA_009848</name>
</gene>
<feature type="compositionally biased region" description="Basic residues" evidence="8">
    <location>
        <begin position="1011"/>
        <end position="1021"/>
    </location>
</feature>
<dbReference type="AlphaFoldDB" id="A0A2K1KA62"/>
<evidence type="ECO:0000313" key="12">
    <source>
        <dbReference type="EMBL" id="PNR50662.1"/>
    </source>
</evidence>
<dbReference type="OMA" id="PRMDEWQ"/>
<dbReference type="GO" id="GO:0000785">
    <property type="term" value="C:chromatin"/>
    <property type="evidence" value="ECO:0000318"/>
    <property type="project" value="GO_Central"/>
</dbReference>
<dbReference type="InterPro" id="IPR001650">
    <property type="entry name" value="Helicase_C-like"/>
</dbReference>
<comment type="similarity">
    <text evidence="2">Belongs to the SNF2/RAD54 helicase family. ISWI subfamily.</text>
</comment>
<keyword evidence="14" id="KW-1185">Reference proteome</keyword>
<dbReference type="CDD" id="cd00167">
    <property type="entry name" value="SANT"/>
    <property type="match status" value="1"/>
</dbReference>
<dbReference type="SUPFAM" id="SSF101224">
    <property type="entry name" value="HAND domain of the nucleosome remodeling ATPase ISWI"/>
    <property type="match status" value="1"/>
</dbReference>
<dbReference type="SMART" id="SM00717">
    <property type="entry name" value="SANT"/>
    <property type="match status" value="2"/>
</dbReference>
<dbReference type="SMART" id="SM00487">
    <property type="entry name" value="DEXDc"/>
    <property type="match status" value="1"/>
</dbReference>
<dbReference type="InterPro" id="IPR015194">
    <property type="entry name" value="ISWI_HAND-dom"/>
</dbReference>
<keyword evidence="3" id="KW-0547">Nucleotide-binding</keyword>
<reference evidence="12 14" key="1">
    <citation type="journal article" date="2008" name="Science">
        <title>The Physcomitrella genome reveals evolutionary insights into the conquest of land by plants.</title>
        <authorList>
            <person name="Rensing S."/>
            <person name="Lang D."/>
            <person name="Zimmer A."/>
            <person name="Terry A."/>
            <person name="Salamov A."/>
            <person name="Shapiro H."/>
            <person name="Nishiyama T."/>
            <person name="Perroud P.-F."/>
            <person name="Lindquist E."/>
            <person name="Kamisugi Y."/>
            <person name="Tanahashi T."/>
            <person name="Sakakibara K."/>
            <person name="Fujita T."/>
            <person name="Oishi K."/>
            <person name="Shin-I T."/>
            <person name="Kuroki Y."/>
            <person name="Toyoda A."/>
            <person name="Suzuki Y."/>
            <person name="Hashimoto A."/>
            <person name="Yamaguchi K."/>
            <person name="Sugano A."/>
            <person name="Kohara Y."/>
            <person name="Fujiyama A."/>
            <person name="Anterola A."/>
            <person name="Aoki S."/>
            <person name="Ashton N."/>
            <person name="Barbazuk W.B."/>
            <person name="Barker E."/>
            <person name="Bennetzen J."/>
            <person name="Bezanilla M."/>
            <person name="Blankenship R."/>
            <person name="Cho S.H."/>
            <person name="Dutcher S."/>
            <person name="Estelle M."/>
            <person name="Fawcett J.A."/>
            <person name="Gundlach H."/>
            <person name="Hanada K."/>
            <person name="Heyl A."/>
            <person name="Hicks K.A."/>
            <person name="Hugh J."/>
            <person name="Lohr M."/>
            <person name="Mayer K."/>
            <person name="Melkozernov A."/>
            <person name="Murata T."/>
            <person name="Nelson D."/>
            <person name="Pils B."/>
            <person name="Prigge M."/>
            <person name="Reiss B."/>
            <person name="Renner T."/>
            <person name="Rombauts S."/>
            <person name="Rushton P."/>
            <person name="Sanderfoot A."/>
            <person name="Schween G."/>
            <person name="Shiu S.-H."/>
            <person name="Stueber K."/>
            <person name="Theodoulou F.L."/>
            <person name="Tu H."/>
            <person name="Van de Peer Y."/>
            <person name="Verrier P.J."/>
            <person name="Waters E."/>
            <person name="Wood A."/>
            <person name="Yang L."/>
            <person name="Cove D."/>
            <person name="Cuming A."/>
            <person name="Hasebe M."/>
            <person name="Lucas S."/>
            <person name="Mishler D.B."/>
            <person name="Reski R."/>
            <person name="Grigoriev I."/>
            <person name="Quatrano R.S."/>
            <person name="Boore J.L."/>
        </authorList>
    </citation>
    <scope>NUCLEOTIDE SEQUENCE [LARGE SCALE GENOMIC DNA]</scope>
    <source>
        <strain evidence="13 14">cv. Gransden 2004</strain>
    </source>
</reference>
<feature type="domain" description="SANT" evidence="11">
    <location>
        <begin position="834"/>
        <end position="886"/>
    </location>
</feature>
<dbReference type="InterPro" id="IPR036306">
    <property type="entry name" value="ISWI_HAND-dom_sf"/>
</dbReference>
<dbReference type="InterPro" id="IPR017884">
    <property type="entry name" value="SANT_dom"/>
</dbReference>
<evidence type="ECO:0000256" key="7">
    <source>
        <dbReference type="ARBA" id="ARBA00023242"/>
    </source>
</evidence>
<dbReference type="EMBL" id="ABEU02000007">
    <property type="protein sequence ID" value="PNR50662.1"/>
    <property type="molecule type" value="Genomic_DNA"/>
</dbReference>
<feature type="compositionally biased region" description="Acidic residues" evidence="8">
    <location>
        <begin position="152"/>
        <end position="165"/>
    </location>
</feature>
<dbReference type="PROSITE" id="PS51194">
    <property type="entry name" value="HELICASE_CTER"/>
    <property type="match status" value="1"/>
</dbReference>
<evidence type="ECO:0000313" key="14">
    <source>
        <dbReference type="Proteomes" id="UP000006727"/>
    </source>
</evidence>
<keyword evidence="5" id="KW-0067">ATP-binding</keyword>
<dbReference type="RefSeq" id="XP_024380928.1">
    <property type="nucleotide sequence ID" value="XM_024525160.2"/>
</dbReference>
<dbReference type="FunCoup" id="A0A2K1KA62">
    <property type="interactions" value="4477"/>
</dbReference>
<dbReference type="PANTHER" id="PTHR45623">
    <property type="entry name" value="CHROMODOMAIN-HELICASE-DNA-BINDING PROTEIN 3-RELATED-RELATED"/>
    <property type="match status" value="1"/>
</dbReference>
<dbReference type="InterPro" id="IPR009057">
    <property type="entry name" value="Homeodomain-like_sf"/>
</dbReference>
<evidence type="ECO:0000313" key="13">
    <source>
        <dbReference type="EnsemblPlants" id="PAC:32923123.CDS.1"/>
    </source>
</evidence>
<dbReference type="PROSITE" id="PS51293">
    <property type="entry name" value="SANT"/>
    <property type="match status" value="1"/>
</dbReference>
<feature type="region of interest" description="Disordered" evidence="8">
    <location>
        <begin position="130"/>
        <end position="165"/>
    </location>
</feature>
<dbReference type="InterPro" id="IPR049730">
    <property type="entry name" value="SNF2/RAD54-like_C"/>
</dbReference>
<dbReference type="Gene3D" id="1.10.10.60">
    <property type="entry name" value="Homeodomain-like"/>
    <property type="match status" value="2"/>
</dbReference>
<dbReference type="GO" id="GO:0003677">
    <property type="term" value="F:DNA binding"/>
    <property type="evidence" value="ECO:0000318"/>
    <property type="project" value="GO_Central"/>
</dbReference>
<dbReference type="GO" id="GO:0031491">
    <property type="term" value="F:nucleosome binding"/>
    <property type="evidence" value="ECO:0007669"/>
    <property type="project" value="InterPro"/>
</dbReference>
<evidence type="ECO:0000256" key="4">
    <source>
        <dbReference type="ARBA" id="ARBA00022801"/>
    </source>
</evidence>
<feature type="region of interest" description="Disordered" evidence="8">
    <location>
        <begin position="1"/>
        <end position="77"/>
    </location>
</feature>
<dbReference type="KEGG" id="ppp:112284849"/>
<sequence>MAGGRRAAPAKEEEDVKMETEAEDEEDPEEIAAIEEAAAEVGDDDVTMAEGSGEDSEEEEEEEEAEGGTKKDIAKRERQRLNELKKRKKAEVDQFLAEQNKLVDSDMNTKAKGRLKFLLQQTEIFAHFANGPQSAKDAKKASKGRHGSKLTEEEEDKEYLKEDEDEGAARGTRLLVQPQCINGKMREYQLAGLNWLIRLYENGVNGILADEMGLGKTLQTISLLAYLHEYCGISGPHMVVGPKSTLGNWMNEIRRFCPVLRPFKFHGNQDERNYQREELLVAGKFDICVTSFEMAIKERTALRKFSWRYIIIDEAHRIKNESSILAKTMRLFSTNYRLLITGTPLQNNLHELWALLNFLLPEIFSSAETFDEWFQISGENDQHEVVQQLHKVLRPFLLRRLKSDVERGLPPKKETILKVGMSTLQKQYYRALLQKDMDAINTGGERKRLLNIAMQLRKCCNHPYLFEGAEPGPPYTTGEHLVDTAGKMVLLDKLLPKLKQRQSRVLIFSQMTRLLDILEDYCQYRTYQYCRIDGNTTGDDRESAIDQFNAPNSEKFCFLLSTRAGGLGINLATADIVILYDSDWNPQVDLQAQDRAHRIGQKKEVQVFRFCTEFTIEEKVIERAYKKLALDALVIQQGRLAEQKAVNKDELLQMVRYGAEKVFSSGDSTITDEDIDRIIAKGEEATAELDQKMKKFTDDAIKFKMDDTAGLYDFDDGDDKEDGKNDFKKIIADNWIEPPKRERKRNYSESDYFKQAMRAGPVPKPREPRIPRMPQLHDFQFFNTQRLTELFEKEVKQLLHAKAAGTGEDVRIIEDVEEGLTEKEQEEKEQLLSEGFQNWSRRDFVAFVRACEKYGRDDLKSIASEIDGKTEEEVEKYSKVFWSRYNTLNDHERIIKNIERGEARISRKDEIMRSVSKKLDRYRNPWLELKIQYGQNKGKLYSEECDRFLLCSVHRLGYGNWEELKAAVHSSPVFRFDWFVKSRTPSELARRCDTLIRLVERENQEVDQRERHARKDQKKMNKSSPSPGRRGWANSPGIEEVQGNSKKRK</sequence>
<evidence type="ECO:0000256" key="8">
    <source>
        <dbReference type="SAM" id="MobiDB-lite"/>
    </source>
</evidence>
<dbReference type="InterPro" id="IPR000330">
    <property type="entry name" value="SNF2_N"/>
</dbReference>
<dbReference type="InterPro" id="IPR038718">
    <property type="entry name" value="SNF2-like_sf"/>
</dbReference>
<dbReference type="GO" id="GO:0003682">
    <property type="term" value="F:chromatin binding"/>
    <property type="evidence" value="ECO:0000318"/>
    <property type="project" value="GO_Central"/>
</dbReference>
<accession>A0A2K1KA62</accession>
<feature type="domain" description="Helicase C-terminal" evidence="10">
    <location>
        <begin position="490"/>
        <end position="641"/>
    </location>
</feature>
<reference evidence="12 14" key="2">
    <citation type="journal article" date="2018" name="Plant J.">
        <title>The Physcomitrella patens chromosome-scale assembly reveals moss genome structure and evolution.</title>
        <authorList>
            <person name="Lang D."/>
            <person name="Ullrich K.K."/>
            <person name="Murat F."/>
            <person name="Fuchs J."/>
            <person name="Jenkins J."/>
            <person name="Haas F.B."/>
            <person name="Piednoel M."/>
            <person name="Gundlach H."/>
            <person name="Van Bel M."/>
            <person name="Meyberg R."/>
            <person name="Vives C."/>
            <person name="Morata J."/>
            <person name="Symeonidi A."/>
            <person name="Hiss M."/>
            <person name="Muchero W."/>
            <person name="Kamisugi Y."/>
            <person name="Saleh O."/>
            <person name="Blanc G."/>
            <person name="Decker E.L."/>
            <person name="van Gessel N."/>
            <person name="Grimwood J."/>
            <person name="Hayes R.D."/>
            <person name="Graham S.W."/>
            <person name="Gunter L.E."/>
            <person name="McDaniel S.F."/>
            <person name="Hoernstein S.N.W."/>
            <person name="Larsson A."/>
            <person name="Li F.W."/>
            <person name="Perroud P.F."/>
            <person name="Phillips J."/>
            <person name="Ranjan P."/>
            <person name="Rokshar D.S."/>
            <person name="Rothfels C.J."/>
            <person name="Schneider L."/>
            <person name="Shu S."/>
            <person name="Stevenson D.W."/>
            <person name="Thummler F."/>
            <person name="Tillich M."/>
            <person name="Villarreal Aguilar J.C."/>
            <person name="Widiez T."/>
            <person name="Wong G.K."/>
            <person name="Wymore A."/>
            <person name="Zhang Y."/>
            <person name="Zimmer A.D."/>
            <person name="Quatrano R.S."/>
            <person name="Mayer K.F.X."/>
            <person name="Goodstein D."/>
            <person name="Casacuberta J.M."/>
            <person name="Vandepoele K."/>
            <person name="Reski R."/>
            <person name="Cuming A.C."/>
            <person name="Tuskan G.A."/>
            <person name="Maumus F."/>
            <person name="Salse J."/>
            <person name="Schmutz J."/>
            <person name="Rensing S.A."/>
        </authorList>
    </citation>
    <scope>NUCLEOTIDE SEQUENCE [LARGE SCALE GENOMIC DNA]</scope>
    <source>
        <strain evidence="13 14">cv. Gransden 2004</strain>
    </source>
</reference>